<keyword evidence="10" id="KW-1185">Reference proteome</keyword>
<gene>
    <name evidence="9" type="ORF">NFI88_15550</name>
</gene>
<feature type="transmembrane region" description="Helical" evidence="7">
    <location>
        <begin position="191"/>
        <end position="210"/>
    </location>
</feature>
<dbReference type="PANTHER" id="PTHR43163">
    <property type="entry name" value="DIPEPTIDE TRANSPORT SYSTEM PERMEASE PROTEIN DPPB-RELATED"/>
    <property type="match status" value="1"/>
</dbReference>
<evidence type="ECO:0000313" key="10">
    <source>
        <dbReference type="Proteomes" id="UP001524547"/>
    </source>
</evidence>
<feature type="transmembrane region" description="Helical" evidence="7">
    <location>
        <begin position="28"/>
        <end position="49"/>
    </location>
</feature>
<evidence type="ECO:0000256" key="6">
    <source>
        <dbReference type="ARBA" id="ARBA00023136"/>
    </source>
</evidence>
<evidence type="ECO:0000256" key="2">
    <source>
        <dbReference type="ARBA" id="ARBA00022448"/>
    </source>
</evidence>
<dbReference type="RefSeq" id="WP_422921002.1">
    <property type="nucleotide sequence ID" value="NZ_JAMZEJ010000010.1"/>
</dbReference>
<evidence type="ECO:0000256" key="7">
    <source>
        <dbReference type="RuleBase" id="RU363032"/>
    </source>
</evidence>
<proteinExistence type="inferred from homology"/>
<dbReference type="Pfam" id="PF19300">
    <property type="entry name" value="BPD_transp_1_N"/>
    <property type="match status" value="1"/>
</dbReference>
<evidence type="ECO:0000256" key="5">
    <source>
        <dbReference type="ARBA" id="ARBA00022989"/>
    </source>
</evidence>
<reference evidence="9 10" key="1">
    <citation type="submission" date="2022-06" db="EMBL/GenBank/DDBJ databases">
        <title>Rhizosaccharibacter gen. nov. sp. nov. KSS12, endophytic bacteria isolated from sugarcane.</title>
        <authorList>
            <person name="Pitiwittayakul N."/>
        </authorList>
    </citation>
    <scope>NUCLEOTIDE SEQUENCE [LARGE SCALE GENOMIC DNA]</scope>
    <source>
        <strain evidence="9 10">KSS12</strain>
    </source>
</reference>
<comment type="similarity">
    <text evidence="7">Belongs to the binding-protein-dependent transport system permease family.</text>
</comment>
<dbReference type="CDD" id="cd06261">
    <property type="entry name" value="TM_PBP2"/>
    <property type="match status" value="1"/>
</dbReference>
<accession>A0ABT1W263</accession>
<evidence type="ECO:0000256" key="4">
    <source>
        <dbReference type="ARBA" id="ARBA00022692"/>
    </source>
</evidence>
<feature type="domain" description="ABC transmembrane type-1" evidence="8">
    <location>
        <begin position="117"/>
        <end position="317"/>
    </location>
</feature>
<dbReference type="PROSITE" id="PS50928">
    <property type="entry name" value="ABC_TM1"/>
    <property type="match status" value="1"/>
</dbReference>
<comment type="subcellular location">
    <subcellularLocation>
        <location evidence="1 7">Cell membrane</location>
        <topology evidence="1 7">Multi-pass membrane protein</topology>
    </subcellularLocation>
</comment>
<dbReference type="PANTHER" id="PTHR43163:SF6">
    <property type="entry name" value="DIPEPTIDE TRANSPORT SYSTEM PERMEASE PROTEIN DPPB-RELATED"/>
    <property type="match status" value="1"/>
</dbReference>
<evidence type="ECO:0000256" key="3">
    <source>
        <dbReference type="ARBA" id="ARBA00022475"/>
    </source>
</evidence>
<keyword evidence="6 7" id="KW-0472">Membrane</keyword>
<keyword evidence="2 7" id="KW-0813">Transport</keyword>
<dbReference type="Proteomes" id="UP001524547">
    <property type="component" value="Unassembled WGS sequence"/>
</dbReference>
<feature type="transmembrane region" description="Helical" evidence="7">
    <location>
        <begin position="294"/>
        <end position="320"/>
    </location>
</feature>
<dbReference type="SUPFAM" id="SSF161098">
    <property type="entry name" value="MetI-like"/>
    <property type="match status" value="1"/>
</dbReference>
<feature type="transmembrane region" description="Helical" evidence="7">
    <location>
        <begin position="248"/>
        <end position="274"/>
    </location>
</feature>
<dbReference type="Pfam" id="PF00528">
    <property type="entry name" value="BPD_transp_1"/>
    <property type="match status" value="1"/>
</dbReference>
<name>A0ABT1W263_9PROT</name>
<dbReference type="InterPro" id="IPR000515">
    <property type="entry name" value="MetI-like"/>
</dbReference>
<evidence type="ECO:0000256" key="1">
    <source>
        <dbReference type="ARBA" id="ARBA00004651"/>
    </source>
</evidence>
<keyword evidence="3" id="KW-1003">Cell membrane</keyword>
<comment type="caution">
    <text evidence="9">The sequence shown here is derived from an EMBL/GenBank/DDBJ whole genome shotgun (WGS) entry which is preliminary data.</text>
</comment>
<organism evidence="9 10">
    <name type="scientific">Rhizosaccharibacter radicis</name>
    <dbReference type="NCBI Taxonomy" id="2782605"/>
    <lineage>
        <taxon>Bacteria</taxon>
        <taxon>Pseudomonadati</taxon>
        <taxon>Pseudomonadota</taxon>
        <taxon>Alphaproteobacteria</taxon>
        <taxon>Acetobacterales</taxon>
        <taxon>Acetobacteraceae</taxon>
        <taxon>Rhizosaccharibacter</taxon>
    </lineage>
</organism>
<dbReference type="EMBL" id="JAMZEJ010000010">
    <property type="protein sequence ID" value="MCQ8242247.1"/>
    <property type="molecule type" value="Genomic_DNA"/>
</dbReference>
<keyword evidence="5 7" id="KW-1133">Transmembrane helix</keyword>
<dbReference type="InterPro" id="IPR045621">
    <property type="entry name" value="BPD_transp_1_N"/>
</dbReference>
<protein>
    <submittedName>
        <fullName evidence="9">ABC transporter permease</fullName>
    </submittedName>
</protein>
<evidence type="ECO:0000259" key="8">
    <source>
        <dbReference type="PROSITE" id="PS50928"/>
    </source>
</evidence>
<evidence type="ECO:0000313" key="9">
    <source>
        <dbReference type="EMBL" id="MCQ8242247.1"/>
    </source>
</evidence>
<dbReference type="Gene3D" id="1.10.3720.10">
    <property type="entry name" value="MetI-like"/>
    <property type="match status" value="1"/>
</dbReference>
<feature type="transmembrane region" description="Helical" evidence="7">
    <location>
        <begin position="121"/>
        <end position="140"/>
    </location>
</feature>
<sequence>MSASTAIASRSGGARTWRGVAVLLLRRVLLGLSVLLAAVTLAFFALHVVPGDVVSAILGGPAANPTPEAVAAAIREYGLDRPLIVQYLIYLVGLLHGDLGRSFTQHLPVALILREQVGPTLLLTFWALILAWALALLSVLGTTRRRPWLSRLGATLETVAAAMPPFWLGILLLFSFSFAMPLFPPAGSDRLSTLVLPGLAMAIPLAGFLARVTREALELALEQPFILSARMRGLGDLSVRLRHALRHALLPGIALSAWALGALVGNAVVVEVIFSRKGIGRQLFLAVSTQDIPLAMGIVLVVSACYVLSNLAADVLSLWADPRLRSSRR</sequence>
<keyword evidence="4 7" id="KW-0812">Transmembrane</keyword>
<dbReference type="InterPro" id="IPR035906">
    <property type="entry name" value="MetI-like_sf"/>
</dbReference>
<feature type="transmembrane region" description="Helical" evidence="7">
    <location>
        <begin position="152"/>
        <end position="179"/>
    </location>
</feature>